<dbReference type="STRING" id="885580.ENSFDAP00000014276"/>
<evidence type="ECO:0000259" key="11">
    <source>
        <dbReference type="Pfam" id="PF15469"/>
    </source>
</evidence>
<reference evidence="12 13" key="1">
    <citation type="submission" date="2013-11" db="EMBL/GenBank/DDBJ databases">
        <title>The Damaraland mole rat (Fukomys damarensis) genome and evolution of African mole rats.</title>
        <authorList>
            <person name="Gladyshev V.N."/>
            <person name="Fang X."/>
        </authorList>
    </citation>
    <scope>NUCLEOTIDE SEQUENCE [LARGE SCALE GENOMIC DNA]</scope>
    <source>
        <tissue evidence="12">Liver</tissue>
    </source>
</reference>
<accession>A0A091DU13</accession>
<dbReference type="PANTHER" id="PTHR13043:SF1">
    <property type="entry name" value="EXOCYST COMPLEX COMPONENT 2"/>
    <property type="match status" value="1"/>
</dbReference>
<dbReference type="GO" id="GO:0000145">
    <property type="term" value="C:exocyst"/>
    <property type="evidence" value="ECO:0007669"/>
    <property type="project" value="UniProtKB-UniRule"/>
</dbReference>
<keyword evidence="13" id="KW-1185">Reference proteome</keyword>
<dbReference type="CDD" id="cd00603">
    <property type="entry name" value="IPT_PCSR"/>
    <property type="match status" value="1"/>
</dbReference>
<dbReference type="SUPFAM" id="SSF81296">
    <property type="entry name" value="E set domains"/>
    <property type="match status" value="1"/>
</dbReference>
<dbReference type="GO" id="GO:0006887">
    <property type="term" value="P:exocytosis"/>
    <property type="evidence" value="ECO:0007669"/>
    <property type="project" value="UniProtKB-KW"/>
</dbReference>
<keyword evidence="5 9" id="KW-0813">Transport</keyword>
<gene>
    <name evidence="12" type="ORF">H920_04724</name>
</gene>
<sequence>MNKDEKLIRFFLVQRFKEIVNATKLNTWTVSVCVETVLAIKWKMELCFFWETHTIKAHSDLRGQTQRAAGPSNIAPCTVSHPVPMPIALAMMSRSRQPPLVTGISPNEGIPWTKVTIRGEYLGTGPTDLIGLTICGHNCLLTAEWMSPSKIVCRVGQAKNDKGDIIVTTKSGGKGTSTVSFKLLKPEKIGILDQSAVWVDEMNYYDMRTDRNKGIPPLSLRPVNPLGVEIEKSKFPQKDLEMLFHGMSADFTSENFSAAWYLIENHSGASFEQLKMAVTNLKRQANKKSEGSLACVKGGLSTFFEAQDALSAIHQKLEADGTEKVEGSMTQKLENVLNRASNTADTLFQEVLGRKDKADSTRNALNVLQRFKFLFNLPLNIERNIQKGDYDVVINDYEKAKSLFGKTEVQVFKKYYAEVETRIEALQELLLDKLLETPSTLHDQKRYIRYLSDLHAAGDPAWQCIGAQHKWILQLMHSCKEGYVKDLKGKLSLAPGNAGLHSPLLDLESDARPSVLGHVGQTASLKRGSSFQSGREDTWRYKTPHRVAFVEKLTKLVLSQLPNFWKLWISYVNGSLFSETAEKSGQIERSKNVRQRQTDFKKMIQEVMHSLVKLVRGALLPLSMREAEAWQYGGWEVKAELSGQWLTHVIQTLRLTYESLTALEIPNELLQTIQDLILDLRVRCVMVTLQHTAEEIKRLAEKEDWIVDNEGLTSLPCQFEQCVSHSLQSLKGVLECKPGEASVFQQPKTQEDVCQLSISIMQEQRLLIVLSNCCYLERHTFLNIAEYFEKHNFQGIEKITQVSMASLKELDQRLFENYIELKADPIVGSLEPGIYAGYFDWKDCLPPTAPVDLFMQNCEVVALFACLYQEVIASVACPSEQLLNRSVKPGRPPGLLEGVRNYLKEALVNVIAVHAEVFTVSKELVPRVLSKVVEAVSEELSRLMQCVASFSRNGALQARLEICALRDTVAVYLTPESRSSFKQALEALPQLSSGADKKLLEELLNKFKSSMHLQLACFQAASSPLMKIMGSVPVPRMGVKECPVLDMGYGNPIPK</sequence>
<evidence type="ECO:0000256" key="9">
    <source>
        <dbReference type="RuleBase" id="RU365069"/>
    </source>
</evidence>
<comment type="subcellular location">
    <subcellularLocation>
        <location evidence="2">Midbody</location>
        <location evidence="2">Midbody ring</location>
    </subcellularLocation>
</comment>
<dbReference type="GO" id="GO:0015031">
    <property type="term" value="P:protein transport"/>
    <property type="evidence" value="ECO:0007669"/>
    <property type="project" value="UniProtKB-KW"/>
</dbReference>
<dbReference type="InterPro" id="IPR014756">
    <property type="entry name" value="Ig_E-set"/>
</dbReference>
<evidence type="ECO:0000256" key="7">
    <source>
        <dbReference type="ARBA" id="ARBA00022927"/>
    </source>
</evidence>
<evidence type="ECO:0000313" key="13">
    <source>
        <dbReference type="Proteomes" id="UP000028990"/>
    </source>
</evidence>
<feature type="domain" description="Exocyst complex component EXOC2/Sec5 N-terminal" evidence="11">
    <location>
        <begin position="225"/>
        <end position="761"/>
    </location>
</feature>
<keyword evidence="6 9" id="KW-0268">Exocytosis</keyword>
<dbReference type="AlphaFoldDB" id="A0A091DU13"/>
<evidence type="ECO:0000256" key="4">
    <source>
        <dbReference type="ARBA" id="ARBA00017526"/>
    </source>
</evidence>
<organism evidence="12 13">
    <name type="scientific">Fukomys damarensis</name>
    <name type="common">Damaraland mole rat</name>
    <name type="synonym">Cryptomys damarensis</name>
    <dbReference type="NCBI Taxonomy" id="885580"/>
    <lineage>
        <taxon>Eukaryota</taxon>
        <taxon>Metazoa</taxon>
        <taxon>Chordata</taxon>
        <taxon>Craniata</taxon>
        <taxon>Vertebrata</taxon>
        <taxon>Euteleostomi</taxon>
        <taxon>Mammalia</taxon>
        <taxon>Eutheria</taxon>
        <taxon>Euarchontoglires</taxon>
        <taxon>Glires</taxon>
        <taxon>Rodentia</taxon>
        <taxon>Hystricomorpha</taxon>
        <taxon>Bathyergidae</taxon>
        <taxon>Fukomys</taxon>
    </lineage>
</organism>
<evidence type="ECO:0000313" key="12">
    <source>
        <dbReference type="EMBL" id="KFO33730.1"/>
    </source>
</evidence>
<dbReference type="Proteomes" id="UP000028990">
    <property type="component" value="Unassembled WGS sequence"/>
</dbReference>
<comment type="subunit">
    <text evidence="8">The exocyst complex is composed of EXOC1, EXOC2, EXOC3, EXOC4, EXOC5, EXOC6, EXOC7 and EXOC8. Interacts with EXOC3L1. Interacts with GNEFR/DELGEF; this interaction occurs only in the presence of magnesium or manganese and is stimulated by dCTP or GTP. Interacts with RALA and RALB. Interacts with ARL13B; regulates ARL13B localization to the cilium membrane.</text>
</comment>
<feature type="domain" description="Exocyst complex component EXOC2/Sec5 N-terminal" evidence="11">
    <location>
        <begin position="762"/>
        <end position="855"/>
    </location>
</feature>
<evidence type="ECO:0000256" key="3">
    <source>
        <dbReference type="ARBA" id="ARBA00010578"/>
    </source>
</evidence>
<dbReference type="InterPro" id="IPR013783">
    <property type="entry name" value="Ig-like_fold"/>
</dbReference>
<feature type="domain" description="Exocyst complex component EXOC2/Sec5 N-terminal" evidence="11">
    <location>
        <begin position="898"/>
        <end position="1018"/>
    </location>
</feature>
<evidence type="ECO:0000256" key="2">
    <source>
        <dbReference type="ARBA" id="ARBA00004476"/>
    </source>
</evidence>
<feature type="domain" description="IPT/TIG" evidence="10">
    <location>
        <begin position="99"/>
        <end position="182"/>
    </location>
</feature>
<dbReference type="Pfam" id="PF01833">
    <property type="entry name" value="TIG"/>
    <property type="match status" value="1"/>
</dbReference>
<dbReference type="FunFam" id="2.60.40.10:FF:000196">
    <property type="entry name" value="Exocyst complex component 2"/>
    <property type="match status" value="1"/>
</dbReference>
<comment type="subunit">
    <text evidence="9">Component of the exocyst complex.</text>
</comment>
<proteinExistence type="inferred from homology"/>
<evidence type="ECO:0000256" key="1">
    <source>
        <dbReference type="ARBA" id="ARBA00002660"/>
    </source>
</evidence>
<keyword evidence="7 9" id="KW-0653">Protein transport</keyword>
<comment type="similarity">
    <text evidence="3 9">Belongs to the SEC5 family.</text>
</comment>
<evidence type="ECO:0000256" key="8">
    <source>
        <dbReference type="ARBA" id="ARBA00062534"/>
    </source>
</evidence>
<protein>
    <recommendedName>
        <fullName evidence="4 9">Exocyst complex component 2</fullName>
    </recommendedName>
</protein>
<evidence type="ECO:0000256" key="6">
    <source>
        <dbReference type="ARBA" id="ARBA00022483"/>
    </source>
</evidence>
<dbReference type="InterPro" id="IPR029175">
    <property type="entry name" value="EXOC2/Sec5"/>
</dbReference>
<dbReference type="GO" id="GO:0090543">
    <property type="term" value="C:Flemming body"/>
    <property type="evidence" value="ECO:0007669"/>
    <property type="project" value="UniProtKB-SubCell"/>
</dbReference>
<dbReference type="GO" id="GO:0006893">
    <property type="term" value="P:Golgi to plasma membrane transport"/>
    <property type="evidence" value="ECO:0007669"/>
    <property type="project" value="UniProtKB-UniRule"/>
</dbReference>
<dbReference type="Gene3D" id="2.60.40.10">
    <property type="entry name" value="Immunoglobulins"/>
    <property type="match status" value="1"/>
</dbReference>
<dbReference type="InterPro" id="IPR039481">
    <property type="entry name" value="EXOC2/Sec5_N_dom"/>
</dbReference>
<comment type="function">
    <text evidence="1 9">Component of the exocyst complex involved in the docking of exocytic vesicles with fusion sites on the plasma membrane.</text>
</comment>
<evidence type="ECO:0000259" key="10">
    <source>
        <dbReference type="Pfam" id="PF01833"/>
    </source>
</evidence>
<dbReference type="PANTHER" id="PTHR13043">
    <property type="entry name" value="EXOCYST COMPLEX COMPONENT SEC5"/>
    <property type="match status" value="1"/>
</dbReference>
<name>A0A091DU13_FUKDA</name>
<evidence type="ECO:0000256" key="5">
    <source>
        <dbReference type="ARBA" id="ARBA00022448"/>
    </source>
</evidence>
<dbReference type="InterPro" id="IPR002909">
    <property type="entry name" value="IPT_dom"/>
</dbReference>
<dbReference type="EMBL" id="KN122054">
    <property type="protein sequence ID" value="KFO33730.1"/>
    <property type="molecule type" value="Genomic_DNA"/>
</dbReference>
<dbReference type="Pfam" id="PF15469">
    <property type="entry name" value="Sec5"/>
    <property type="match status" value="3"/>
</dbReference>